<keyword evidence="2" id="KW-1185">Reference proteome</keyword>
<accession>A0ABV3FR76</accession>
<dbReference type="InterPro" id="IPR023393">
    <property type="entry name" value="START-like_dom_sf"/>
</dbReference>
<organism evidence="1 2">
    <name type="scientific">Nocardia aurea</name>
    <dbReference type="NCBI Taxonomy" id="2144174"/>
    <lineage>
        <taxon>Bacteria</taxon>
        <taxon>Bacillati</taxon>
        <taxon>Actinomycetota</taxon>
        <taxon>Actinomycetes</taxon>
        <taxon>Mycobacteriales</taxon>
        <taxon>Nocardiaceae</taxon>
        <taxon>Nocardia</taxon>
    </lineage>
</organism>
<dbReference type="RefSeq" id="WP_198654281.1">
    <property type="nucleotide sequence ID" value="NZ_JBEXKW010000003.1"/>
</dbReference>
<dbReference type="Gene3D" id="3.30.530.20">
    <property type="match status" value="1"/>
</dbReference>
<comment type="caution">
    <text evidence="1">The sequence shown here is derived from an EMBL/GenBank/DDBJ whole genome shotgun (WGS) entry which is preliminary data.</text>
</comment>
<dbReference type="Proteomes" id="UP001551695">
    <property type="component" value="Unassembled WGS sequence"/>
</dbReference>
<gene>
    <name evidence="1" type="ORF">AB0I48_08920</name>
</gene>
<dbReference type="EMBL" id="JBFAKC010000003">
    <property type="protein sequence ID" value="MEV0707671.1"/>
    <property type="molecule type" value="Genomic_DNA"/>
</dbReference>
<sequence>MVTRPVRHVSVNIEQPFATVAAFLGDPANYPSWATGLAGGLAPGGEDQGAEPGEWLADAPQGSAYVRFSPPNDFGIADHRVRFPDGSALHIPLRAIGNEEGTTVVLTLFRRAGVTDDEFETDAGWVRRDLDALRSLLER</sequence>
<reference evidence="1 2" key="1">
    <citation type="submission" date="2024-06" db="EMBL/GenBank/DDBJ databases">
        <title>The Natural Products Discovery Center: Release of the First 8490 Sequenced Strains for Exploring Actinobacteria Biosynthetic Diversity.</title>
        <authorList>
            <person name="Kalkreuter E."/>
            <person name="Kautsar S.A."/>
            <person name="Yang D."/>
            <person name="Bader C.D."/>
            <person name="Teijaro C.N."/>
            <person name="Fluegel L."/>
            <person name="Davis C.M."/>
            <person name="Simpson J.R."/>
            <person name="Lauterbach L."/>
            <person name="Steele A.D."/>
            <person name="Gui C."/>
            <person name="Meng S."/>
            <person name="Li G."/>
            <person name="Viehrig K."/>
            <person name="Ye F."/>
            <person name="Su P."/>
            <person name="Kiefer A.F."/>
            <person name="Nichols A."/>
            <person name="Cepeda A.J."/>
            <person name="Yan W."/>
            <person name="Fan B."/>
            <person name="Jiang Y."/>
            <person name="Adhikari A."/>
            <person name="Zheng C.-J."/>
            <person name="Schuster L."/>
            <person name="Cowan T.M."/>
            <person name="Smanski M.J."/>
            <person name="Chevrette M.G."/>
            <person name="De Carvalho L.P.S."/>
            <person name="Shen B."/>
        </authorList>
    </citation>
    <scope>NUCLEOTIDE SEQUENCE [LARGE SCALE GENOMIC DNA]</scope>
    <source>
        <strain evidence="1 2">NPDC050403</strain>
    </source>
</reference>
<name>A0ABV3FR76_9NOCA</name>
<evidence type="ECO:0000313" key="1">
    <source>
        <dbReference type="EMBL" id="MEV0707671.1"/>
    </source>
</evidence>
<dbReference type="SUPFAM" id="SSF55961">
    <property type="entry name" value="Bet v1-like"/>
    <property type="match status" value="1"/>
</dbReference>
<proteinExistence type="predicted"/>
<evidence type="ECO:0000313" key="2">
    <source>
        <dbReference type="Proteomes" id="UP001551695"/>
    </source>
</evidence>
<protein>
    <submittedName>
        <fullName evidence="1">SRPBCC family protein</fullName>
    </submittedName>
</protein>